<feature type="region of interest" description="Disordered" evidence="1">
    <location>
        <begin position="144"/>
        <end position="175"/>
    </location>
</feature>
<keyword evidence="3" id="KW-1185">Reference proteome</keyword>
<evidence type="ECO:0000313" key="2">
    <source>
        <dbReference type="EMBL" id="GFY40840.1"/>
    </source>
</evidence>
<reference evidence="2" key="1">
    <citation type="submission" date="2020-08" db="EMBL/GenBank/DDBJ databases">
        <title>Multicomponent nature underlies the extraordinary mechanical properties of spider dragline silk.</title>
        <authorList>
            <person name="Kono N."/>
            <person name="Nakamura H."/>
            <person name="Mori M."/>
            <person name="Yoshida Y."/>
            <person name="Ohtoshi R."/>
            <person name="Malay A.D."/>
            <person name="Moran D.A.P."/>
            <person name="Tomita M."/>
            <person name="Numata K."/>
            <person name="Arakawa K."/>
        </authorList>
    </citation>
    <scope>NUCLEOTIDE SEQUENCE</scope>
</reference>
<feature type="compositionally biased region" description="Basic and acidic residues" evidence="1">
    <location>
        <begin position="144"/>
        <end position="153"/>
    </location>
</feature>
<sequence length="175" mass="19899">MTGKGLEARKLNSLWPKKHRIVSNSYPHRNVCGRHKALQSSVANEIRLKDKPKSSTLLRFDTSERWHSPSDTISLRFFHAFGKKEGFRTVPRRIWVTGVVGSGTRSFRKHSEKAPAEGGAVKYKQIDCTPPRWNGRVLIQKVNEKFKSTDQGRREKKRVARGHLSEKGSSGGYSE</sequence>
<evidence type="ECO:0000256" key="1">
    <source>
        <dbReference type="SAM" id="MobiDB-lite"/>
    </source>
</evidence>
<dbReference type="Proteomes" id="UP000886998">
    <property type="component" value="Unassembled WGS sequence"/>
</dbReference>
<comment type="caution">
    <text evidence="2">The sequence shown here is derived from an EMBL/GenBank/DDBJ whole genome shotgun (WGS) entry which is preliminary data.</text>
</comment>
<protein>
    <submittedName>
        <fullName evidence="2">Uncharacterized protein</fullName>
    </submittedName>
</protein>
<name>A0A8X6WU76_9ARAC</name>
<evidence type="ECO:0000313" key="3">
    <source>
        <dbReference type="Proteomes" id="UP000886998"/>
    </source>
</evidence>
<dbReference type="EMBL" id="BMAV01002143">
    <property type="protein sequence ID" value="GFY40840.1"/>
    <property type="molecule type" value="Genomic_DNA"/>
</dbReference>
<gene>
    <name evidence="2" type="ORF">TNIN_302641</name>
</gene>
<organism evidence="2 3">
    <name type="scientific">Trichonephila inaurata madagascariensis</name>
    <dbReference type="NCBI Taxonomy" id="2747483"/>
    <lineage>
        <taxon>Eukaryota</taxon>
        <taxon>Metazoa</taxon>
        <taxon>Ecdysozoa</taxon>
        <taxon>Arthropoda</taxon>
        <taxon>Chelicerata</taxon>
        <taxon>Arachnida</taxon>
        <taxon>Araneae</taxon>
        <taxon>Araneomorphae</taxon>
        <taxon>Entelegynae</taxon>
        <taxon>Araneoidea</taxon>
        <taxon>Nephilidae</taxon>
        <taxon>Trichonephila</taxon>
        <taxon>Trichonephila inaurata</taxon>
    </lineage>
</organism>
<accession>A0A8X6WU76</accession>
<proteinExistence type="predicted"/>
<dbReference type="AlphaFoldDB" id="A0A8X6WU76"/>